<organism evidence="1">
    <name type="scientific">marine sediment metagenome</name>
    <dbReference type="NCBI Taxonomy" id="412755"/>
    <lineage>
        <taxon>unclassified sequences</taxon>
        <taxon>metagenomes</taxon>
        <taxon>ecological metagenomes</taxon>
    </lineage>
</organism>
<dbReference type="EMBL" id="BARV01030457">
    <property type="protein sequence ID" value="GAI41584.1"/>
    <property type="molecule type" value="Genomic_DNA"/>
</dbReference>
<reference evidence="1" key="1">
    <citation type="journal article" date="2014" name="Front. Microbiol.">
        <title>High frequency of phylogenetically diverse reductive dehalogenase-homologous genes in deep subseafloor sedimentary metagenomes.</title>
        <authorList>
            <person name="Kawai M."/>
            <person name="Futagami T."/>
            <person name="Toyoda A."/>
            <person name="Takaki Y."/>
            <person name="Nishi S."/>
            <person name="Hori S."/>
            <person name="Arai W."/>
            <person name="Tsubouchi T."/>
            <person name="Morono Y."/>
            <person name="Uchiyama I."/>
            <person name="Ito T."/>
            <person name="Fujiyama A."/>
            <person name="Inagaki F."/>
            <person name="Takami H."/>
        </authorList>
    </citation>
    <scope>NUCLEOTIDE SEQUENCE</scope>
    <source>
        <strain evidence="1">Expedition CK06-06</strain>
    </source>
</reference>
<comment type="caution">
    <text evidence="1">The sequence shown here is derived from an EMBL/GenBank/DDBJ whole genome shotgun (WGS) entry which is preliminary data.</text>
</comment>
<protein>
    <submittedName>
        <fullName evidence="1">Uncharacterized protein</fullName>
    </submittedName>
</protein>
<name>X1QE95_9ZZZZ</name>
<accession>X1QE95</accession>
<dbReference type="AlphaFoldDB" id="X1QE95"/>
<proteinExistence type="predicted"/>
<evidence type="ECO:0000313" key="1">
    <source>
        <dbReference type="EMBL" id="GAI41584.1"/>
    </source>
</evidence>
<feature type="non-terminal residue" evidence="1">
    <location>
        <position position="56"/>
    </location>
</feature>
<gene>
    <name evidence="1" type="ORF">S06H3_48378</name>
</gene>
<sequence>MVDNFDFLEKISDNIELMVSNAINERVFPGCVFLVLYFGKTVFHKGFGCFDYSNKS</sequence>